<evidence type="ECO:0000256" key="4">
    <source>
        <dbReference type="ARBA" id="ARBA00022989"/>
    </source>
</evidence>
<keyword evidence="2 8" id="KW-0812">Transmembrane</keyword>
<evidence type="ECO:0000256" key="8">
    <source>
        <dbReference type="SAM" id="Phobius"/>
    </source>
</evidence>
<evidence type="ECO:0000313" key="10">
    <source>
        <dbReference type="Proteomes" id="UP000504636"/>
    </source>
</evidence>
<dbReference type="RefSeq" id="XP_033581387.1">
    <property type="nucleotide sequence ID" value="XM_033727752.1"/>
</dbReference>
<evidence type="ECO:0000256" key="2">
    <source>
        <dbReference type="ARBA" id="ARBA00022692"/>
    </source>
</evidence>
<dbReference type="AlphaFoldDB" id="A0A6A6Z151"/>
<feature type="region of interest" description="Disordered" evidence="7">
    <location>
        <begin position="309"/>
        <end position="434"/>
    </location>
</feature>
<keyword evidence="4 8" id="KW-1133">Transmembrane helix</keyword>
<feature type="transmembrane region" description="Helical" evidence="8">
    <location>
        <begin position="42"/>
        <end position="66"/>
    </location>
</feature>
<evidence type="ECO:0000256" key="1">
    <source>
        <dbReference type="ARBA" id="ARBA00004477"/>
    </source>
</evidence>
<feature type="compositionally biased region" description="Basic and acidic residues" evidence="7">
    <location>
        <begin position="314"/>
        <end position="327"/>
    </location>
</feature>
<evidence type="ECO:0000256" key="6">
    <source>
        <dbReference type="ARBA" id="ARBA00023136"/>
    </source>
</evidence>
<dbReference type="PANTHER" id="PTHR21212">
    <property type="entry name" value="BERNARDINELLI-SEIP CONGENITAL LIPODYSTROPHY 2 HOMOLOG BSCL2 PROTEIN"/>
    <property type="match status" value="1"/>
</dbReference>
<reference evidence="9 11" key="1">
    <citation type="journal article" date="2020" name="Stud. Mycol.">
        <title>101 Dothideomycetes genomes: a test case for predicting lifestyles and emergence of pathogens.</title>
        <authorList>
            <person name="Haridas S."/>
            <person name="Albert R."/>
            <person name="Binder M."/>
            <person name="Bloem J."/>
            <person name="Labutti K."/>
            <person name="Salamov A."/>
            <person name="Andreopoulos B."/>
            <person name="Baker S."/>
            <person name="Barry K."/>
            <person name="Bills G."/>
            <person name="Bluhm B."/>
            <person name="Cannon C."/>
            <person name="Castanera R."/>
            <person name="Culley D."/>
            <person name="Daum C."/>
            <person name="Ezra D."/>
            <person name="Gonzalez J."/>
            <person name="Henrissat B."/>
            <person name="Kuo A."/>
            <person name="Liang C."/>
            <person name="Lipzen A."/>
            <person name="Lutzoni F."/>
            <person name="Magnuson J."/>
            <person name="Mondo S."/>
            <person name="Nolan M."/>
            <person name="Ohm R."/>
            <person name="Pangilinan J."/>
            <person name="Park H.-J."/>
            <person name="Ramirez L."/>
            <person name="Alfaro M."/>
            <person name="Sun H."/>
            <person name="Tritt A."/>
            <person name="Yoshinaga Y."/>
            <person name="Zwiers L.-H."/>
            <person name="Turgeon B."/>
            <person name="Goodwin S."/>
            <person name="Spatafora J."/>
            <person name="Crous P."/>
            <person name="Grigoriev I."/>
        </authorList>
    </citation>
    <scope>NUCLEOTIDE SEQUENCE</scope>
    <source>
        <strain evidence="9 11">CBS 304.34</strain>
    </source>
</reference>
<evidence type="ECO:0000256" key="3">
    <source>
        <dbReference type="ARBA" id="ARBA00022824"/>
    </source>
</evidence>
<dbReference type="GO" id="GO:0005789">
    <property type="term" value="C:endoplasmic reticulum membrane"/>
    <property type="evidence" value="ECO:0007669"/>
    <property type="project" value="UniProtKB-SubCell"/>
</dbReference>
<sequence length="434" mass="48054">MASPEDDSYESNSLITTIKTTLLTPRRLLLSRTSMRAYLRTALFLLASIALFAIAVAAYASFYYAYVPARGFTLPVHLSFDESYLDAWGPASRHSGGVLESVVGNKHAPAKLVHPSGVVPLAKGSVASEQKYDVSVTLDLPRSEQNLAVGNFMVEVALLGPGPPTATGEMQLGAPVLVREERAAMLTYRSWMVETAWRVTRLPWYLVGWQVESERVVVRVLEAARFEKGWRSQPGGVRVEVRSGRGRVLQVYGVSVEFRARFEGLRYIMYNHRIISLVVFTTLFWTVEMAFLLFTWGLFTLFFSSSTSQTQSKTEPKKEQQSIKADPDAPSEDAESLSDASRTFPTFSRQPPLRYSTPRVKEEENEGAMEDLPPRTPGDADDEDEDEDADFVLDETPMMGGPLDDSGLGTSMESGVEGRGTVRRRSGGPAKDRA</sequence>
<feature type="compositionally biased region" description="Acidic residues" evidence="7">
    <location>
        <begin position="379"/>
        <end position="393"/>
    </location>
</feature>
<dbReference type="GO" id="GO:0140042">
    <property type="term" value="P:lipid droplet formation"/>
    <property type="evidence" value="ECO:0007669"/>
    <property type="project" value="UniProtKB-ARBA"/>
</dbReference>
<reference evidence="11" key="3">
    <citation type="submission" date="2025-04" db="UniProtKB">
        <authorList>
            <consortium name="RefSeq"/>
        </authorList>
    </citation>
    <scope>IDENTIFICATION</scope>
    <source>
        <strain evidence="11">CBS 304.34</strain>
    </source>
</reference>
<dbReference type="PANTHER" id="PTHR21212:SF0">
    <property type="entry name" value="SEIPIN"/>
    <property type="match status" value="1"/>
</dbReference>
<evidence type="ECO:0000313" key="11">
    <source>
        <dbReference type="RefSeq" id="XP_033581387.1"/>
    </source>
</evidence>
<organism evidence="9">
    <name type="scientific">Mytilinidion resinicola</name>
    <dbReference type="NCBI Taxonomy" id="574789"/>
    <lineage>
        <taxon>Eukaryota</taxon>
        <taxon>Fungi</taxon>
        <taxon>Dikarya</taxon>
        <taxon>Ascomycota</taxon>
        <taxon>Pezizomycotina</taxon>
        <taxon>Dothideomycetes</taxon>
        <taxon>Pleosporomycetidae</taxon>
        <taxon>Mytilinidiales</taxon>
        <taxon>Mytilinidiaceae</taxon>
        <taxon>Mytilinidion</taxon>
    </lineage>
</organism>
<reference evidence="11" key="2">
    <citation type="submission" date="2020-04" db="EMBL/GenBank/DDBJ databases">
        <authorList>
            <consortium name="NCBI Genome Project"/>
        </authorList>
    </citation>
    <scope>NUCLEOTIDE SEQUENCE</scope>
    <source>
        <strain evidence="11">CBS 304.34</strain>
    </source>
</reference>
<evidence type="ECO:0000256" key="7">
    <source>
        <dbReference type="SAM" id="MobiDB-lite"/>
    </source>
</evidence>
<evidence type="ECO:0000256" key="5">
    <source>
        <dbReference type="ARBA" id="ARBA00023098"/>
    </source>
</evidence>
<name>A0A6A6Z151_9PEZI</name>
<evidence type="ECO:0000313" key="9">
    <source>
        <dbReference type="EMBL" id="KAF2814423.1"/>
    </source>
</evidence>
<dbReference type="GeneID" id="54468645"/>
<keyword evidence="6 8" id="KW-0472">Membrane</keyword>
<dbReference type="Pfam" id="PF06775">
    <property type="entry name" value="Seipin"/>
    <property type="match status" value="1"/>
</dbReference>
<gene>
    <name evidence="9 11" type="ORF">BDZ99DRAFT_568046</name>
</gene>
<keyword evidence="3" id="KW-0256">Endoplasmic reticulum</keyword>
<keyword evidence="5" id="KW-0443">Lipid metabolism</keyword>
<protein>
    <recommendedName>
        <fullName evidence="12">Adipose-regulatory protein-domain-containing protein</fullName>
    </recommendedName>
</protein>
<dbReference type="Proteomes" id="UP000504636">
    <property type="component" value="Unplaced"/>
</dbReference>
<dbReference type="CDD" id="cd23995">
    <property type="entry name" value="Seipin_BSCL2_like"/>
    <property type="match status" value="1"/>
</dbReference>
<dbReference type="EMBL" id="MU003695">
    <property type="protein sequence ID" value="KAF2814423.1"/>
    <property type="molecule type" value="Genomic_DNA"/>
</dbReference>
<feature type="compositionally biased region" description="Polar residues" evidence="7">
    <location>
        <begin position="338"/>
        <end position="349"/>
    </location>
</feature>
<accession>A0A6A6Z151</accession>
<dbReference type="InterPro" id="IPR009617">
    <property type="entry name" value="Seipin"/>
</dbReference>
<feature type="transmembrane region" description="Helical" evidence="8">
    <location>
        <begin position="274"/>
        <end position="303"/>
    </location>
</feature>
<keyword evidence="10" id="KW-1185">Reference proteome</keyword>
<evidence type="ECO:0008006" key="12">
    <source>
        <dbReference type="Google" id="ProtNLM"/>
    </source>
</evidence>
<proteinExistence type="predicted"/>
<comment type="subcellular location">
    <subcellularLocation>
        <location evidence="1">Endoplasmic reticulum membrane</location>
        <topology evidence="1">Multi-pass membrane protein</topology>
    </subcellularLocation>
</comment>
<dbReference type="GO" id="GO:0006629">
    <property type="term" value="P:lipid metabolic process"/>
    <property type="evidence" value="ECO:0007669"/>
    <property type="project" value="UniProtKB-KW"/>
</dbReference>
<dbReference type="OrthoDB" id="3990054at2759"/>